<sequence length="227" mass="25904">MKANCGAIIRRLKFLADPKAVEGMARFGIPNNTYGVSIPEIRRIAKEAGKNHQLAQELWKSGMHEARILACMVDDPDAVSEGQLEKWVMDFDSWDVCDQCCSNLFDKTGFARVKAVEWSRRKEEFVKRAGFVLMAALAVHDKKASDEEFLRFLPIIKREARDERNFVKKAVNWGLRQIGKRNKNLNKAAINSAKEIQQINSKSAKWIASDALRELTTRAVQKKLELR</sequence>
<dbReference type="Pfam" id="PF08713">
    <property type="entry name" value="DNA_alkylation"/>
    <property type="match status" value="1"/>
</dbReference>
<dbReference type="AlphaFoldDB" id="A0A7D5XH64"/>
<dbReference type="Proteomes" id="UP000510821">
    <property type="component" value="Chromosome"/>
</dbReference>
<name>A0A7D5XH64_FERL1</name>
<evidence type="ECO:0000313" key="2">
    <source>
        <dbReference type="Proteomes" id="UP000510821"/>
    </source>
</evidence>
<dbReference type="InterPro" id="IPR016024">
    <property type="entry name" value="ARM-type_fold"/>
</dbReference>
<dbReference type="KEGG" id="flt:Sv326_0337"/>
<dbReference type="PANTHER" id="PTHR41291:SF1">
    <property type="entry name" value="DNA ALKYLATION REPAIR PROTEIN"/>
    <property type="match status" value="1"/>
</dbReference>
<dbReference type="SUPFAM" id="SSF48371">
    <property type="entry name" value="ARM repeat"/>
    <property type="match status" value="1"/>
</dbReference>
<proteinExistence type="predicted"/>
<accession>A0A7D5XH64</accession>
<gene>
    <name evidence="1" type="ORF">Sv326_0337</name>
</gene>
<evidence type="ECO:0008006" key="3">
    <source>
        <dbReference type="Google" id="ProtNLM"/>
    </source>
</evidence>
<evidence type="ECO:0000313" key="1">
    <source>
        <dbReference type="EMBL" id="QLJ52512.1"/>
    </source>
</evidence>
<dbReference type="Gene3D" id="1.25.10.90">
    <property type="match status" value="1"/>
</dbReference>
<dbReference type="EMBL" id="CP058998">
    <property type="protein sequence ID" value="QLJ52512.1"/>
    <property type="molecule type" value="Genomic_DNA"/>
</dbReference>
<dbReference type="PANTHER" id="PTHR41291">
    <property type="entry name" value="DNA ALKYLATION REPAIR PROTEIN"/>
    <property type="match status" value="1"/>
</dbReference>
<reference evidence="2" key="1">
    <citation type="submission" date="2020-07" db="EMBL/GenBank/DDBJ databases">
        <title>Metabolic diversity and evolutionary history of the archaeal phylum ###Micrarchaeota### uncovered from a freshwater lake metagenome.</title>
        <authorList>
            <person name="Kadnikov V.V."/>
            <person name="Savvichev A.S."/>
            <person name="Mardanov A.V."/>
            <person name="Beletsky A.V."/>
            <person name="Chupakov A.V."/>
            <person name="Kokryatskaya N.M."/>
            <person name="Pimenov N.V."/>
            <person name="Ravin N.V."/>
        </authorList>
    </citation>
    <scope>NUCLEOTIDE SEQUENCE [LARGE SCALE GENOMIC DNA]</scope>
</reference>
<organism evidence="1 2">
    <name type="scientific">Fermentimicrarchaeum limneticum</name>
    <dbReference type="NCBI Taxonomy" id="2795018"/>
    <lineage>
        <taxon>Archaea</taxon>
        <taxon>Candidatus Micrarchaeota</taxon>
        <taxon>Candidatus Fermentimicrarchaeales</taxon>
        <taxon>Candidatus Fermentimicrarchaeaceae</taxon>
        <taxon>Candidatus Fermentimicrarchaeum</taxon>
    </lineage>
</organism>
<protein>
    <recommendedName>
        <fullName evidence="3">DNA alkylation repair protein</fullName>
    </recommendedName>
</protein>
<dbReference type="CDD" id="cd06561">
    <property type="entry name" value="AlkD_like"/>
    <property type="match status" value="1"/>
</dbReference>
<dbReference type="InterPro" id="IPR014825">
    <property type="entry name" value="DNA_alkylation"/>
</dbReference>